<evidence type="ECO:0000256" key="5">
    <source>
        <dbReference type="ARBA" id="ARBA00037974"/>
    </source>
</evidence>
<protein>
    <recommendedName>
        <fullName evidence="2">cysteine-S-conjugate beta-lyase</fullName>
        <ecNumber evidence="2">4.4.1.13</ecNumber>
    </recommendedName>
</protein>
<comment type="similarity">
    <text evidence="5">Belongs to the class-II pyridoxal-phosphate-dependent aminotransferase family. MalY/PatB cystathionine beta-lyase subfamily.</text>
</comment>
<keyword evidence="3" id="KW-0663">Pyridoxal phosphate</keyword>
<dbReference type="Pfam" id="PF00155">
    <property type="entry name" value="Aminotran_1_2"/>
    <property type="match status" value="1"/>
</dbReference>
<dbReference type="EC" id="4.4.1.13" evidence="2"/>
<evidence type="ECO:0000313" key="7">
    <source>
        <dbReference type="EMBL" id="VUW95480.1"/>
    </source>
</evidence>
<dbReference type="AlphaFoldDB" id="A0A564SM41"/>
<evidence type="ECO:0000313" key="8">
    <source>
        <dbReference type="Proteomes" id="UP000398619"/>
    </source>
</evidence>
<evidence type="ECO:0000256" key="4">
    <source>
        <dbReference type="ARBA" id="ARBA00023239"/>
    </source>
</evidence>
<accession>A0A564SM41</accession>
<dbReference type="GO" id="GO:0030170">
    <property type="term" value="F:pyridoxal phosphate binding"/>
    <property type="evidence" value="ECO:0007669"/>
    <property type="project" value="InterPro"/>
</dbReference>
<evidence type="ECO:0000259" key="6">
    <source>
        <dbReference type="Pfam" id="PF00155"/>
    </source>
</evidence>
<dbReference type="PANTHER" id="PTHR43525:SF1">
    <property type="entry name" value="PROTEIN MALY"/>
    <property type="match status" value="1"/>
</dbReference>
<dbReference type="PANTHER" id="PTHR43525">
    <property type="entry name" value="PROTEIN MALY"/>
    <property type="match status" value="1"/>
</dbReference>
<dbReference type="CDD" id="cd00609">
    <property type="entry name" value="AAT_like"/>
    <property type="match status" value="1"/>
</dbReference>
<organism evidence="7 8">
    <name type="scientific">Dorea longicatena</name>
    <dbReference type="NCBI Taxonomy" id="88431"/>
    <lineage>
        <taxon>Bacteria</taxon>
        <taxon>Bacillati</taxon>
        <taxon>Bacillota</taxon>
        <taxon>Clostridia</taxon>
        <taxon>Lachnospirales</taxon>
        <taxon>Lachnospiraceae</taxon>
        <taxon>Dorea</taxon>
    </lineage>
</organism>
<keyword evidence="4 7" id="KW-0456">Lyase</keyword>
<sequence length="391" mass="45276">MKYKFDEIIDRSRTNSFKWKARELKNNGHEMYPMWVADMEFDASPAIQKRLADRVKEGVFGYELLSEDYYKAVQYWLKKRHGCEIPEGQIVYCANMMSGLSIILQEYTEEQDEVMMNVPTYGNFYHTIEGCGRAVNGSKLREVNGRFTFDLEDMERKVTNRTKAFLLCNPHNPTGTVWTEQELEGICRFCKAHELLIISDEAHYDFVFHGQHTMLRKIAEKYDVSSVTMISPGKSFNVAGVQTATLLVDGDAMKKQIMSRMNAMAYPFEHAFAEGVTVGAYMESEDWFEEVYRYIKENKEMTVQYIRENIPYLRVPESEATYLLWVDCSAMKMTDEEIIEFWKNECGIMPSGGLEFGEAGSQYVRLNLACPKKILLRVLENMKKGFDGLKS</sequence>
<dbReference type="EMBL" id="CABHNM010000018">
    <property type="protein sequence ID" value="VUW95480.1"/>
    <property type="molecule type" value="Genomic_DNA"/>
</dbReference>
<gene>
    <name evidence="7" type="primary">patB_2</name>
    <name evidence="7" type="ORF">DLSSTS7063_00680</name>
</gene>
<reference evidence="7 8" key="1">
    <citation type="submission" date="2019-07" db="EMBL/GenBank/DDBJ databases">
        <authorList>
            <person name="Hibberd C M."/>
            <person name="Gehrig L. J."/>
            <person name="Chang H.-W."/>
            <person name="Venkatesh S."/>
        </authorList>
    </citation>
    <scope>NUCLEOTIDE SEQUENCE [LARGE SCALE GENOMIC DNA]</scope>
    <source>
        <strain evidence="7">Dorea_longicatena_SSTS_Bg7063</strain>
    </source>
</reference>
<evidence type="ECO:0000256" key="2">
    <source>
        <dbReference type="ARBA" id="ARBA00012224"/>
    </source>
</evidence>
<dbReference type="NCBIfam" id="TIGR04350">
    <property type="entry name" value="C_S_lyase_PatB"/>
    <property type="match status" value="1"/>
</dbReference>
<dbReference type="InterPro" id="IPR015422">
    <property type="entry name" value="PyrdxlP-dep_Trfase_small"/>
</dbReference>
<dbReference type="Proteomes" id="UP000398619">
    <property type="component" value="Unassembled WGS sequence"/>
</dbReference>
<feature type="domain" description="Aminotransferase class I/classII large" evidence="6">
    <location>
        <begin position="73"/>
        <end position="373"/>
    </location>
</feature>
<dbReference type="InterPro" id="IPR015424">
    <property type="entry name" value="PyrdxlP-dep_Trfase"/>
</dbReference>
<comment type="cofactor">
    <cofactor evidence="1">
        <name>pyridoxal 5'-phosphate</name>
        <dbReference type="ChEBI" id="CHEBI:597326"/>
    </cofactor>
</comment>
<dbReference type="SUPFAM" id="SSF53383">
    <property type="entry name" value="PLP-dependent transferases"/>
    <property type="match status" value="1"/>
</dbReference>
<dbReference type="InterPro" id="IPR004839">
    <property type="entry name" value="Aminotransferase_I/II_large"/>
</dbReference>
<name>A0A564SM41_9FIRM</name>
<dbReference type="InterPro" id="IPR051798">
    <property type="entry name" value="Class-II_PLP-Dep_Aminotrans"/>
</dbReference>
<dbReference type="InterPro" id="IPR027619">
    <property type="entry name" value="C-S_lyase_PatB-like"/>
</dbReference>
<dbReference type="Gene3D" id="3.40.640.10">
    <property type="entry name" value="Type I PLP-dependent aspartate aminotransferase-like (Major domain)"/>
    <property type="match status" value="1"/>
</dbReference>
<dbReference type="InterPro" id="IPR015421">
    <property type="entry name" value="PyrdxlP-dep_Trfase_major"/>
</dbReference>
<proteinExistence type="inferred from homology"/>
<evidence type="ECO:0000256" key="3">
    <source>
        <dbReference type="ARBA" id="ARBA00022898"/>
    </source>
</evidence>
<dbReference type="RefSeq" id="WP_118377711.1">
    <property type="nucleotide sequence ID" value="NZ_CABHNM010000018.1"/>
</dbReference>
<dbReference type="Gene3D" id="3.90.1150.10">
    <property type="entry name" value="Aspartate Aminotransferase, domain 1"/>
    <property type="match status" value="1"/>
</dbReference>
<evidence type="ECO:0000256" key="1">
    <source>
        <dbReference type="ARBA" id="ARBA00001933"/>
    </source>
</evidence>
<dbReference type="GO" id="GO:0047804">
    <property type="term" value="F:cysteine-S-conjugate beta-lyase activity"/>
    <property type="evidence" value="ECO:0007669"/>
    <property type="project" value="UniProtKB-EC"/>
</dbReference>